<comment type="caution">
    <text evidence="1">The sequence shown here is derived from an EMBL/GenBank/DDBJ whole genome shotgun (WGS) entry which is preliminary data.</text>
</comment>
<organism evidence="1 2">
    <name type="scientific">Candidatus Roizmanbacteria bacterium GW2011_GWC2_35_12</name>
    <dbReference type="NCBI Taxonomy" id="1618485"/>
    <lineage>
        <taxon>Bacteria</taxon>
        <taxon>Candidatus Roizmaniibacteriota</taxon>
    </lineage>
</organism>
<dbReference type="EMBL" id="LBPX01000020">
    <property type="protein sequence ID" value="KKP67143.1"/>
    <property type="molecule type" value="Genomic_DNA"/>
</dbReference>
<proteinExistence type="predicted"/>
<evidence type="ECO:0000313" key="2">
    <source>
        <dbReference type="Proteomes" id="UP000034127"/>
    </source>
</evidence>
<sequence>MKAKKIFIKYEKKNSKKASLITRAVKRGIKEYEETFRKLAAI</sequence>
<dbReference type="AlphaFoldDB" id="A0A0G0BCF0"/>
<reference evidence="1 2" key="1">
    <citation type="journal article" date="2015" name="Nature">
        <title>rRNA introns, odd ribosomes, and small enigmatic genomes across a large radiation of phyla.</title>
        <authorList>
            <person name="Brown C.T."/>
            <person name="Hug L.A."/>
            <person name="Thomas B.C."/>
            <person name="Sharon I."/>
            <person name="Castelle C.J."/>
            <person name="Singh A."/>
            <person name="Wilkins M.J."/>
            <person name="Williams K.H."/>
            <person name="Banfield J.F."/>
        </authorList>
    </citation>
    <scope>NUCLEOTIDE SEQUENCE [LARGE SCALE GENOMIC DNA]</scope>
</reference>
<evidence type="ECO:0000313" key="1">
    <source>
        <dbReference type="EMBL" id="KKP67143.1"/>
    </source>
</evidence>
<protein>
    <submittedName>
        <fullName evidence="1">Uncharacterized protein</fullName>
    </submittedName>
</protein>
<name>A0A0G0BCF0_9BACT</name>
<gene>
    <name evidence="1" type="ORF">UR63_C0020G0015</name>
</gene>
<dbReference type="Proteomes" id="UP000034127">
    <property type="component" value="Unassembled WGS sequence"/>
</dbReference>
<accession>A0A0G0BCF0</accession>